<dbReference type="Ensembl" id="ENSECAT00000056495.1">
    <property type="protein sequence ID" value="ENSECAP00000046144.1"/>
    <property type="gene ID" value="ENSECAG00000030241.1"/>
</dbReference>
<feature type="region of interest" description="Disordered" evidence="1">
    <location>
        <begin position="42"/>
        <end position="83"/>
    </location>
</feature>
<dbReference type="Bgee" id="ENSECAG00000030241">
    <property type="expression patterns" value="Expressed in retina and 13 other cell types or tissues"/>
</dbReference>
<sequence>MLCCCLPTCRGRGFRKAKKQSLFSCYTHWLGPHLHRLWPFGRRSPQVTQGRPTALGQNGIPTPHPSEPPCVSGGGEWSEGRLG</sequence>
<keyword evidence="3" id="KW-1185">Reference proteome</keyword>
<dbReference type="PaxDb" id="9796-ENSECAP00000046144"/>
<reference evidence="2" key="3">
    <citation type="submission" date="2025-09" db="UniProtKB">
        <authorList>
            <consortium name="Ensembl"/>
        </authorList>
    </citation>
    <scope>IDENTIFICATION</scope>
    <source>
        <strain evidence="2">Thoroughbred</strain>
    </source>
</reference>
<evidence type="ECO:0000313" key="3">
    <source>
        <dbReference type="Proteomes" id="UP000002281"/>
    </source>
</evidence>
<accession>A0A3Q2LTM9</accession>
<dbReference type="Proteomes" id="UP000002281">
    <property type="component" value="Unplaced"/>
</dbReference>
<reference evidence="2" key="1">
    <citation type="journal article" date="2009" name="Science">
        <title>Genome sequence, comparative analysis, and population genetics of the domestic horse.</title>
        <authorList>
            <consortium name="Broad Institute Genome Sequencing Platform"/>
            <consortium name="Broad Institute Whole Genome Assembly Team"/>
            <person name="Wade C.M."/>
            <person name="Giulotto E."/>
            <person name="Sigurdsson S."/>
            <person name="Zoli M."/>
            <person name="Gnerre S."/>
            <person name="Imsland F."/>
            <person name="Lear T.L."/>
            <person name="Adelson D.L."/>
            <person name="Bailey E."/>
            <person name="Bellone R.R."/>
            <person name="Bloecker H."/>
            <person name="Distl O."/>
            <person name="Edgar R.C."/>
            <person name="Garber M."/>
            <person name="Leeb T."/>
            <person name="Mauceli E."/>
            <person name="MacLeod J.N."/>
            <person name="Penedo M.C.T."/>
            <person name="Raison J.M."/>
            <person name="Sharpe T."/>
            <person name="Vogel J."/>
            <person name="Andersson L."/>
            <person name="Antczak D.F."/>
            <person name="Biagi T."/>
            <person name="Binns M.M."/>
            <person name="Chowdhary B.P."/>
            <person name="Coleman S.J."/>
            <person name="Della Valle G."/>
            <person name="Fryc S."/>
            <person name="Guerin G."/>
            <person name="Hasegawa T."/>
            <person name="Hill E.W."/>
            <person name="Jurka J."/>
            <person name="Kiialainen A."/>
            <person name="Lindgren G."/>
            <person name="Liu J."/>
            <person name="Magnani E."/>
            <person name="Mickelson J.R."/>
            <person name="Murray J."/>
            <person name="Nergadze S.G."/>
            <person name="Onofrio R."/>
            <person name="Pedroni S."/>
            <person name="Piras M.F."/>
            <person name="Raudsepp T."/>
            <person name="Rocchi M."/>
            <person name="Roeed K.H."/>
            <person name="Ryder O.A."/>
            <person name="Searle S."/>
            <person name="Skow L."/>
            <person name="Swinburne J.E."/>
            <person name="Syvaenen A.C."/>
            <person name="Tozaki T."/>
            <person name="Valberg S.J."/>
            <person name="Vaudin M."/>
            <person name="White J.R."/>
            <person name="Zody M.C."/>
            <person name="Lander E.S."/>
            <person name="Lindblad-Toh K."/>
        </authorList>
    </citation>
    <scope>NUCLEOTIDE SEQUENCE [LARGE SCALE GENOMIC DNA]</scope>
    <source>
        <strain evidence="2">Thoroughbred</strain>
    </source>
</reference>
<dbReference type="InParanoid" id="A0A3Q2LTM9"/>
<organism evidence="2 3">
    <name type="scientific">Equus caballus</name>
    <name type="common">Horse</name>
    <dbReference type="NCBI Taxonomy" id="9796"/>
    <lineage>
        <taxon>Eukaryota</taxon>
        <taxon>Metazoa</taxon>
        <taxon>Chordata</taxon>
        <taxon>Craniata</taxon>
        <taxon>Vertebrata</taxon>
        <taxon>Euteleostomi</taxon>
        <taxon>Mammalia</taxon>
        <taxon>Eutheria</taxon>
        <taxon>Laurasiatheria</taxon>
        <taxon>Perissodactyla</taxon>
        <taxon>Equidae</taxon>
        <taxon>Equus</taxon>
    </lineage>
</organism>
<protein>
    <submittedName>
        <fullName evidence="2">Uncharacterized protein</fullName>
    </submittedName>
</protein>
<feature type="compositionally biased region" description="Polar residues" evidence="1">
    <location>
        <begin position="45"/>
        <end position="60"/>
    </location>
</feature>
<evidence type="ECO:0000256" key="1">
    <source>
        <dbReference type="SAM" id="MobiDB-lite"/>
    </source>
</evidence>
<name>A0A3Q2LTM9_HORSE</name>
<proteinExistence type="predicted"/>
<reference evidence="2" key="2">
    <citation type="submission" date="2025-08" db="UniProtKB">
        <authorList>
            <consortium name="Ensembl"/>
        </authorList>
    </citation>
    <scope>IDENTIFICATION</scope>
    <source>
        <strain evidence="2">Thoroughbred</strain>
    </source>
</reference>
<dbReference type="OMA" id="HPSEPPC"/>
<evidence type="ECO:0000313" key="2">
    <source>
        <dbReference type="Ensembl" id="ENSECAP00000046144.1"/>
    </source>
</evidence>
<dbReference type="AlphaFoldDB" id="A0A3Q2LTM9"/>